<dbReference type="RefSeq" id="WP_343896495.1">
    <property type="nucleotide sequence ID" value="NZ_BAAAFZ010000053.1"/>
</dbReference>
<gene>
    <name evidence="3" type="ORF">GCM10009416_33230</name>
</gene>
<feature type="signal peptide" evidence="2">
    <location>
        <begin position="1"/>
        <end position="20"/>
    </location>
</feature>
<evidence type="ECO:0000313" key="4">
    <source>
        <dbReference type="Proteomes" id="UP001501588"/>
    </source>
</evidence>
<comment type="caution">
    <text evidence="3">The sequence shown here is derived from an EMBL/GenBank/DDBJ whole genome shotgun (WGS) entry which is preliminary data.</text>
</comment>
<feature type="chain" id="PRO_5045704474" evidence="2">
    <location>
        <begin position="21"/>
        <end position="117"/>
    </location>
</feature>
<evidence type="ECO:0000313" key="3">
    <source>
        <dbReference type="EMBL" id="GAA0592217.1"/>
    </source>
</evidence>
<evidence type="ECO:0000256" key="1">
    <source>
        <dbReference type="SAM" id="MobiDB-lite"/>
    </source>
</evidence>
<keyword evidence="4" id="KW-1185">Reference proteome</keyword>
<accession>A0ABN1FKB9</accession>
<sequence length="117" mass="11772">MTRRLGLPALALLAAFGAGADALAQGNPQSSPGDASGRAALHPAAPHFDGPTGAGQEVHRPVPTPGAADARQAPHLDNTTDGPTPHKTGPEQRQANSGPAPHLDNTTDGPTPHTGRH</sequence>
<dbReference type="Proteomes" id="UP001501588">
    <property type="component" value="Unassembled WGS sequence"/>
</dbReference>
<name>A0ABN1FKB9_9PROT</name>
<keyword evidence="2" id="KW-0732">Signal</keyword>
<evidence type="ECO:0000256" key="2">
    <source>
        <dbReference type="SAM" id="SignalP"/>
    </source>
</evidence>
<feature type="region of interest" description="Disordered" evidence="1">
    <location>
        <begin position="22"/>
        <end position="117"/>
    </location>
</feature>
<dbReference type="EMBL" id="BAAAFZ010000053">
    <property type="protein sequence ID" value="GAA0592217.1"/>
    <property type="molecule type" value="Genomic_DNA"/>
</dbReference>
<proteinExistence type="predicted"/>
<organism evidence="3 4">
    <name type="scientific">Craurococcus roseus</name>
    <dbReference type="NCBI Taxonomy" id="77585"/>
    <lineage>
        <taxon>Bacteria</taxon>
        <taxon>Pseudomonadati</taxon>
        <taxon>Pseudomonadota</taxon>
        <taxon>Alphaproteobacteria</taxon>
        <taxon>Acetobacterales</taxon>
        <taxon>Acetobacteraceae</taxon>
        <taxon>Craurococcus</taxon>
    </lineage>
</organism>
<reference evidence="3 4" key="1">
    <citation type="journal article" date="2019" name="Int. J. Syst. Evol. Microbiol.">
        <title>The Global Catalogue of Microorganisms (GCM) 10K type strain sequencing project: providing services to taxonomists for standard genome sequencing and annotation.</title>
        <authorList>
            <consortium name="The Broad Institute Genomics Platform"/>
            <consortium name="The Broad Institute Genome Sequencing Center for Infectious Disease"/>
            <person name="Wu L."/>
            <person name="Ma J."/>
        </authorList>
    </citation>
    <scope>NUCLEOTIDE SEQUENCE [LARGE SCALE GENOMIC DNA]</scope>
    <source>
        <strain evidence="3 4">JCM 9933</strain>
    </source>
</reference>
<protein>
    <submittedName>
        <fullName evidence="3">Uncharacterized protein</fullName>
    </submittedName>
</protein>